<dbReference type="CDD" id="cd23805">
    <property type="entry name" value="UBCc_UBE2T"/>
    <property type="match status" value="1"/>
</dbReference>
<comment type="similarity">
    <text evidence="3">Belongs to the class I-like SAM-binding methyltransferase superfamily. Erg6/SMT family.</text>
</comment>
<keyword evidence="2" id="KW-0833">Ubl conjugation pathway</keyword>
<comment type="caution">
    <text evidence="6">The sequence shown here is derived from an EMBL/GenBank/DDBJ whole genome shotgun (WGS) entry which is preliminary data.</text>
</comment>
<evidence type="ECO:0000256" key="2">
    <source>
        <dbReference type="ARBA" id="ARBA00022786"/>
    </source>
</evidence>
<name>A0ABR3LDN4_9TELE</name>
<accession>A0ABR3LDN4</accession>
<dbReference type="EMBL" id="JAYMGO010000023">
    <property type="protein sequence ID" value="KAL1249633.1"/>
    <property type="molecule type" value="Genomic_DNA"/>
</dbReference>
<feature type="active site" description="Glycyl thioester intermediate" evidence="4">
    <location>
        <position position="326"/>
    </location>
</feature>
<dbReference type="InterPro" id="IPR050447">
    <property type="entry name" value="Erg6_SMT_methyltransf"/>
</dbReference>
<dbReference type="PANTHER" id="PTHR44068">
    <property type="entry name" value="ZGC:194242"/>
    <property type="match status" value="1"/>
</dbReference>
<dbReference type="SMART" id="SM00212">
    <property type="entry name" value="UBCc"/>
    <property type="match status" value="1"/>
</dbReference>
<dbReference type="InterPro" id="IPR016135">
    <property type="entry name" value="UBQ-conjugating_enzyme/RWD"/>
</dbReference>
<reference evidence="6 7" key="1">
    <citation type="submission" date="2023-09" db="EMBL/GenBank/DDBJ databases">
        <authorList>
            <person name="Wang M."/>
        </authorList>
    </citation>
    <scope>NUCLEOTIDE SEQUENCE [LARGE SCALE GENOMIC DNA]</scope>
    <source>
        <strain evidence="6">GT-2023</strain>
        <tissue evidence="6">Liver</tissue>
    </source>
</reference>
<evidence type="ECO:0000256" key="4">
    <source>
        <dbReference type="PROSITE-ProRule" id="PRU10133"/>
    </source>
</evidence>
<feature type="domain" description="UBC core" evidence="5">
    <location>
        <begin position="242"/>
        <end position="392"/>
    </location>
</feature>
<sequence>MLPAKVGKQLGRPTYSLTGWLVTKFFKWHNLILEENAVKLSNIQPNDTVLELGHGPGFGLQVASQLLMGLEGKLIGVDYSQYMHEMASKRMKEQISRGKVVLYCSDLVNMPIEENTVDKVFHCNCYYFWPDLKAGARAIHRVMKPGGTMVTTLRLDSVIKAANINVLTGDKSEWRSGESWRPEVYMEALQSCGFTDVRMENKREKRITFQAIFATAVNRSEAVYYPVNKQNLGATTSTVVMQRISRLKRELQLLSAEPPPGVSCWQIEGRVDELQAQIVGGANTPYEGGVFTLEINIPERYPFEPPKMRFVTPIYHPNIDNAGRICLDALKLPPKGAWRPSLNISTVLTSIQLLMAEPNPDDPLMADISSEFKYSKPLYLEKAKKWTTEHAVQKNKGCLETDEKTAENKTKKTAHKREALSAHENLEHTKKIYASYVLYNGCNFQMVPYLAHARKALQHLPLQEMLSNKVGKQLGRPTYSLTGWLVSKFFKRKNKILEENAVKLCNIQPNDTVLELGHGPGLGLQAASQLLTGREGKLIGVDYSQYMHEMASKHMKEQISRGKVVLYCSDLVNMPIEENTVDKVFHCNCYYFWPDLKAGARAIHRVMKPGGIMVTALRLDTVKKVASKDMFSGESWRPEVYMEALQSCGFTDVRMENQTEKFITFQAIFATAVK</sequence>
<keyword evidence="1" id="KW-0808">Transferase</keyword>
<dbReference type="PROSITE" id="PS00183">
    <property type="entry name" value="UBC_1"/>
    <property type="match status" value="1"/>
</dbReference>
<dbReference type="SUPFAM" id="SSF53335">
    <property type="entry name" value="S-adenosyl-L-methionine-dependent methyltransferases"/>
    <property type="match status" value="2"/>
</dbReference>
<evidence type="ECO:0000256" key="1">
    <source>
        <dbReference type="ARBA" id="ARBA00022679"/>
    </source>
</evidence>
<dbReference type="Pfam" id="PF08241">
    <property type="entry name" value="Methyltransf_11"/>
    <property type="match status" value="2"/>
</dbReference>
<dbReference type="Proteomes" id="UP001558613">
    <property type="component" value="Unassembled WGS sequence"/>
</dbReference>
<evidence type="ECO:0000313" key="6">
    <source>
        <dbReference type="EMBL" id="KAL1249633.1"/>
    </source>
</evidence>
<evidence type="ECO:0000259" key="5">
    <source>
        <dbReference type="PROSITE" id="PS50127"/>
    </source>
</evidence>
<organism evidence="6 7">
    <name type="scientific">Cirrhinus molitorella</name>
    <name type="common">mud carp</name>
    <dbReference type="NCBI Taxonomy" id="172907"/>
    <lineage>
        <taxon>Eukaryota</taxon>
        <taxon>Metazoa</taxon>
        <taxon>Chordata</taxon>
        <taxon>Craniata</taxon>
        <taxon>Vertebrata</taxon>
        <taxon>Euteleostomi</taxon>
        <taxon>Actinopterygii</taxon>
        <taxon>Neopterygii</taxon>
        <taxon>Teleostei</taxon>
        <taxon>Ostariophysi</taxon>
        <taxon>Cypriniformes</taxon>
        <taxon>Cyprinidae</taxon>
        <taxon>Labeoninae</taxon>
        <taxon>Labeonini</taxon>
        <taxon>Cirrhinus</taxon>
    </lineage>
</organism>
<dbReference type="InterPro" id="IPR029063">
    <property type="entry name" value="SAM-dependent_MTases_sf"/>
</dbReference>
<dbReference type="PANTHER" id="PTHR44068:SF1">
    <property type="entry name" value="HYPOTHETICAL LOC100005854"/>
    <property type="match status" value="1"/>
</dbReference>
<dbReference type="Pfam" id="PF00179">
    <property type="entry name" value="UQ_con"/>
    <property type="match status" value="1"/>
</dbReference>
<dbReference type="InterPro" id="IPR000608">
    <property type="entry name" value="UBC"/>
</dbReference>
<dbReference type="Gene3D" id="3.40.50.150">
    <property type="entry name" value="Vaccinia Virus protein VP39"/>
    <property type="match status" value="2"/>
</dbReference>
<gene>
    <name evidence="6" type="ORF">QQF64_020638</name>
</gene>
<dbReference type="PROSITE" id="PS50127">
    <property type="entry name" value="UBC_2"/>
    <property type="match status" value="1"/>
</dbReference>
<dbReference type="SUPFAM" id="SSF54495">
    <property type="entry name" value="UBC-like"/>
    <property type="match status" value="1"/>
</dbReference>
<dbReference type="InterPro" id="IPR013216">
    <property type="entry name" value="Methyltransf_11"/>
</dbReference>
<protein>
    <recommendedName>
        <fullName evidence="5">UBC core domain-containing protein</fullName>
    </recommendedName>
</protein>
<evidence type="ECO:0000256" key="3">
    <source>
        <dbReference type="ARBA" id="ARBA00038188"/>
    </source>
</evidence>
<keyword evidence="7" id="KW-1185">Reference proteome</keyword>
<dbReference type="CDD" id="cd02440">
    <property type="entry name" value="AdoMet_MTases"/>
    <property type="match status" value="2"/>
</dbReference>
<evidence type="ECO:0000313" key="7">
    <source>
        <dbReference type="Proteomes" id="UP001558613"/>
    </source>
</evidence>
<dbReference type="Gene3D" id="3.10.110.10">
    <property type="entry name" value="Ubiquitin Conjugating Enzyme"/>
    <property type="match status" value="1"/>
</dbReference>
<dbReference type="InterPro" id="IPR023313">
    <property type="entry name" value="UBQ-conjugating_AS"/>
</dbReference>
<proteinExistence type="inferred from homology"/>